<dbReference type="InterPro" id="IPR002523">
    <property type="entry name" value="MgTranspt_CorA/ZnTranspt_ZntB"/>
</dbReference>
<sequence>MRDFYDEKTQDVYRNTQPPTSLSRHSTQSSLGVGRQLVEGVLNLLGHSDSDDSDNSGSSDSSNFSFPRRKRKRSRARKLSVSSDSSDSSNSSTLSPRRSISILSRQKSKKLKKRSRRSRLREPDFSQDFMLISLKSLHKPVIERHTKLSPIYRSIESTCGSKSSGDNGVWWLDIKSPTWDDMRSLTKIFPLHPLTQEDILQQDTREKLETFSGLGYTLIVFRGVDERYFRLSDPSPGQTRKADDSVEHPSPDLLSDDTVHDNIAKKRMRIVEGVGGKEGVEGVGVGGINVYLLIFEKGVISFHFDNIATHTDRVIRRMFAENSDISLIAPEWIAHGLLDSLVDAFLPFIEYVERETEEIDDLVVDPRGLAKKRSKAPIHEEKKSEDTYVNSEKEKDKYDQSPDSMSYTKKFELPLPPTTPKRSQTKMGPLAPLLGGIMDGSQLSEWREKRNTRKVERERQTKIARYSADNSLSKSVVIDVPPPSQPEQLSTKKSEKKQTEEGILAKIRKLFSVENYAGKGPKSLIPKEITFLSFFPTSQSYLLQRTTDTRRLVTGLGRLLSSKSDVIRQLRARMVEKRKNIKNPYQSEALRDMIVHFGDIEDHVVSSTQALMHDERVISSLHLAYLAQLKLGHAVSKSGSDNTILVLSVITVCSLPMMVITQAFSMNVTQPRNGVPVDPTDNGPPLLNPDGSEPKLVAFGLVVVGLVCVFWFIALLVWYWIIQARKQGNDRRRRRIGE</sequence>
<feature type="compositionally biased region" description="Basic and acidic residues" evidence="1">
    <location>
        <begin position="377"/>
        <end position="400"/>
    </location>
</feature>
<feature type="compositionally biased region" description="Basic and acidic residues" evidence="1">
    <location>
        <begin position="445"/>
        <end position="461"/>
    </location>
</feature>
<feature type="region of interest" description="Disordered" evidence="1">
    <location>
        <begin position="441"/>
        <end position="498"/>
    </location>
</feature>
<dbReference type="Gene3D" id="3.30.460.20">
    <property type="entry name" value="CorA soluble domain-like"/>
    <property type="match status" value="1"/>
</dbReference>
<dbReference type="SUPFAM" id="SSF143865">
    <property type="entry name" value="CorA soluble domain-like"/>
    <property type="match status" value="1"/>
</dbReference>
<dbReference type="AlphaFoldDB" id="A0A4T0HWA0"/>
<reference evidence="3 4" key="1">
    <citation type="submission" date="2019-03" db="EMBL/GenBank/DDBJ databases">
        <title>Sequencing 23 genomes of Wallemia ichthyophaga.</title>
        <authorList>
            <person name="Gostincar C."/>
        </authorList>
    </citation>
    <scope>NUCLEOTIDE SEQUENCE [LARGE SCALE GENOMIC DNA]</scope>
    <source>
        <strain evidence="3 4">EXF-8621</strain>
    </source>
</reference>
<keyword evidence="2" id="KW-1133">Transmembrane helix</keyword>
<name>A0A4T0HWA0_WALIC</name>
<feature type="compositionally biased region" description="Basic and acidic residues" evidence="1">
    <location>
        <begin position="1"/>
        <end position="11"/>
    </location>
</feature>
<accession>A0A4T0HWA0</accession>
<organism evidence="3 4">
    <name type="scientific">Wallemia ichthyophaga</name>
    <dbReference type="NCBI Taxonomy" id="245174"/>
    <lineage>
        <taxon>Eukaryota</taxon>
        <taxon>Fungi</taxon>
        <taxon>Dikarya</taxon>
        <taxon>Basidiomycota</taxon>
        <taxon>Wallemiomycotina</taxon>
        <taxon>Wallemiomycetes</taxon>
        <taxon>Wallemiales</taxon>
        <taxon>Wallemiaceae</taxon>
        <taxon>Wallemia</taxon>
    </lineage>
</organism>
<feature type="compositionally biased region" description="Low complexity" evidence="1">
    <location>
        <begin position="79"/>
        <end position="105"/>
    </location>
</feature>
<dbReference type="Gene3D" id="1.20.58.340">
    <property type="entry name" value="Magnesium transport protein CorA, transmembrane region"/>
    <property type="match status" value="3"/>
</dbReference>
<keyword evidence="2" id="KW-0472">Membrane</keyword>
<evidence type="ECO:0000256" key="1">
    <source>
        <dbReference type="SAM" id="MobiDB-lite"/>
    </source>
</evidence>
<dbReference type="InterPro" id="IPR044089">
    <property type="entry name" value="Alr1-like"/>
</dbReference>
<comment type="caution">
    <text evidence="3">The sequence shown here is derived from an EMBL/GenBank/DDBJ whole genome shotgun (WGS) entry which is preliminary data.</text>
</comment>
<feature type="transmembrane region" description="Helical" evidence="2">
    <location>
        <begin position="696"/>
        <end position="722"/>
    </location>
</feature>
<feature type="region of interest" description="Disordered" evidence="1">
    <location>
        <begin position="373"/>
        <end position="427"/>
    </location>
</feature>
<feature type="compositionally biased region" description="Low complexity" evidence="1">
    <location>
        <begin position="55"/>
        <end position="66"/>
    </location>
</feature>
<feature type="compositionally biased region" description="Basic residues" evidence="1">
    <location>
        <begin position="106"/>
        <end position="119"/>
    </location>
</feature>
<gene>
    <name evidence="3" type="ORF">E3P90_01372</name>
</gene>
<dbReference type="Proteomes" id="UP000306954">
    <property type="component" value="Unassembled WGS sequence"/>
</dbReference>
<feature type="region of interest" description="Disordered" evidence="1">
    <location>
        <begin position="232"/>
        <end position="253"/>
    </location>
</feature>
<protein>
    <recommendedName>
        <fullName evidence="5">Magnesium transporter ALR2</fullName>
    </recommendedName>
</protein>
<feature type="compositionally biased region" description="Basic residues" evidence="1">
    <location>
        <begin position="67"/>
        <end position="78"/>
    </location>
</feature>
<dbReference type="PANTHER" id="PTHR21535:SF90">
    <property type="entry name" value="CORA METAL ION TRANSPORTER"/>
    <property type="match status" value="1"/>
</dbReference>
<feature type="compositionally biased region" description="Basic and acidic residues" evidence="1">
    <location>
        <begin position="240"/>
        <end position="250"/>
    </location>
</feature>
<dbReference type="EMBL" id="SPOF01000012">
    <property type="protein sequence ID" value="TIB13964.1"/>
    <property type="molecule type" value="Genomic_DNA"/>
</dbReference>
<dbReference type="GO" id="GO:0015095">
    <property type="term" value="F:magnesium ion transmembrane transporter activity"/>
    <property type="evidence" value="ECO:0007669"/>
    <property type="project" value="InterPro"/>
</dbReference>
<dbReference type="GO" id="GO:0010961">
    <property type="term" value="P:intracellular magnesium ion homeostasis"/>
    <property type="evidence" value="ECO:0007669"/>
    <property type="project" value="TreeGrafter"/>
</dbReference>
<dbReference type="GO" id="GO:0016020">
    <property type="term" value="C:membrane"/>
    <property type="evidence" value="ECO:0007669"/>
    <property type="project" value="InterPro"/>
</dbReference>
<feature type="region of interest" description="Disordered" evidence="1">
    <location>
        <begin position="1"/>
        <end position="32"/>
    </location>
</feature>
<dbReference type="Pfam" id="PF01544">
    <property type="entry name" value="CorA"/>
    <property type="match status" value="1"/>
</dbReference>
<dbReference type="InterPro" id="IPR045861">
    <property type="entry name" value="CorA_cytoplasmic_dom"/>
</dbReference>
<proteinExistence type="predicted"/>
<feature type="compositionally biased region" description="Polar residues" evidence="1">
    <location>
        <begin position="12"/>
        <end position="31"/>
    </location>
</feature>
<evidence type="ECO:0008006" key="5">
    <source>
        <dbReference type="Google" id="ProtNLM"/>
    </source>
</evidence>
<dbReference type="CDD" id="cd12829">
    <property type="entry name" value="Alr1p-like"/>
    <property type="match status" value="1"/>
</dbReference>
<evidence type="ECO:0000313" key="4">
    <source>
        <dbReference type="Proteomes" id="UP000306954"/>
    </source>
</evidence>
<keyword evidence="2" id="KW-0812">Transmembrane</keyword>
<evidence type="ECO:0000313" key="3">
    <source>
        <dbReference type="EMBL" id="TIB13964.1"/>
    </source>
</evidence>
<dbReference type="PANTHER" id="PTHR21535">
    <property type="entry name" value="MAGNESIUM AND COBALT TRANSPORT PROTEIN/MITOCHONDRIAL IMPORT INNER MEMBRANE TRANSLOCASE SUBUNIT TIM8"/>
    <property type="match status" value="1"/>
</dbReference>
<feature type="region of interest" description="Disordered" evidence="1">
    <location>
        <begin position="45"/>
        <end position="120"/>
    </location>
</feature>
<evidence type="ECO:0000256" key="2">
    <source>
        <dbReference type="SAM" id="Phobius"/>
    </source>
</evidence>